<protein>
    <submittedName>
        <fullName evidence="2">Uncharacterized protein</fullName>
    </submittedName>
</protein>
<keyword evidence="1" id="KW-0472">Membrane</keyword>
<gene>
    <name evidence="2" type="ORF">HMPREF9723_00402</name>
</gene>
<comment type="caution">
    <text evidence="2">The sequence shown here is derived from an EMBL/GenBank/DDBJ whole genome shotgun (WGS) entry which is preliminary data.</text>
</comment>
<accession>A0A0F6MSV4</accession>
<dbReference type="HOGENOM" id="CLU_2439899_0_0_12"/>
<organism evidence="2">
    <name type="scientific">Treponema denticola OTK</name>
    <dbReference type="NCBI Taxonomy" id="999434"/>
    <lineage>
        <taxon>Bacteria</taxon>
        <taxon>Pseudomonadati</taxon>
        <taxon>Spirochaetota</taxon>
        <taxon>Spirochaetia</taxon>
        <taxon>Spirochaetales</taxon>
        <taxon>Treponemataceae</taxon>
        <taxon>Treponema</taxon>
    </lineage>
</organism>
<evidence type="ECO:0000313" key="2">
    <source>
        <dbReference type="EMBL" id="EMB24323.1"/>
    </source>
</evidence>
<dbReference type="AlphaFoldDB" id="A0A0F6MSV4"/>
<evidence type="ECO:0000256" key="1">
    <source>
        <dbReference type="SAM" id="Phobius"/>
    </source>
</evidence>
<name>A0A0F6MSV4_TREDN</name>
<dbReference type="RefSeq" id="WP_002690625.1">
    <property type="nucleotide sequence ID" value="NZ_CM001797.1"/>
</dbReference>
<feature type="transmembrane region" description="Helical" evidence="1">
    <location>
        <begin position="59"/>
        <end position="77"/>
    </location>
</feature>
<dbReference type="PATRIC" id="fig|999434.4.peg.423"/>
<dbReference type="EMBL" id="AGDY01000003">
    <property type="protein sequence ID" value="EMB24323.1"/>
    <property type="molecule type" value="Genomic_DNA"/>
</dbReference>
<proteinExistence type="predicted"/>
<keyword evidence="1" id="KW-1133">Transmembrane helix</keyword>
<keyword evidence="1" id="KW-0812">Transmembrane</keyword>
<sequence length="95" mass="10769">MWILDGRAIWIDQDGLVKNVINDVTLRDTSNILAGMNAAFFSIEFDDFQKGAVALHAKGIWGSCITFLVMFMVRFLCMEKINISICEVYMDIILS</sequence>
<reference evidence="2" key="1">
    <citation type="submission" date="2012-01" db="EMBL/GenBank/DDBJ databases">
        <title>The Genome Sequence of Treponema denticola OTK.</title>
        <authorList>
            <consortium name="The Broad Institute Genome Sequencing Platform"/>
            <person name="Earl A."/>
            <person name="Ward D."/>
            <person name="Feldgarden M."/>
            <person name="Gevers D."/>
            <person name="Blanton J.M."/>
            <person name="Fenno C.J."/>
            <person name="Baranova O.V."/>
            <person name="Mathney J."/>
            <person name="Dewhirst F.E."/>
            <person name="Izard J."/>
            <person name="Young S.K."/>
            <person name="Zeng Q."/>
            <person name="Gargeya S."/>
            <person name="Fitzgerald M."/>
            <person name="Haas B."/>
            <person name="Abouelleil A."/>
            <person name="Alvarado L."/>
            <person name="Arachchi H.M."/>
            <person name="Berlin A."/>
            <person name="Chapman S.B."/>
            <person name="Gearin G."/>
            <person name="Goldberg J."/>
            <person name="Griggs A."/>
            <person name="Gujja S."/>
            <person name="Hansen M."/>
            <person name="Heiman D."/>
            <person name="Howarth C."/>
            <person name="Larimer J."/>
            <person name="Lui A."/>
            <person name="MacDonald P.J.P."/>
            <person name="McCowen C."/>
            <person name="Montmayeur A."/>
            <person name="Murphy C."/>
            <person name="Neiman D."/>
            <person name="Pearson M."/>
            <person name="Priest M."/>
            <person name="Roberts A."/>
            <person name="Saif S."/>
            <person name="Shea T."/>
            <person name="Sisk P."/>
            <person name="Stolte C."/>
            <person name="Sykes S."/>
            <person name="Wortman J."/>
            <person name="Nusbaum C."/>
            <person name="Birren B."/>
        </authorList>
    </citation>
    <scope>NUCLEOTIDE SEQUENCE [LARGE SCALE GENOMIC DNA]</scope>
    <source>
        <strain evidence="2">OTK</strain>
    </source>
</reference>
<dbReference type="Proteomes" id="UP000011701">
    <property type="component" value="Chromosome"/>
</dbReference>